<dbReference type="GO" id="GO:0016874">
    <property type="term" value="F:ligase activity"/>
    <property type="evidence" value="ECO:0007669"/>
    <property type="project" value="UniProtKB-KW"/>
</dbReference>
<feature type="transmembrane region" description="Helical" evidence="5">
    <location>
        <begin position="139"/>
        <end position="163"/>
    </location>
</feature>
<keyword evidence="3 5" id="KW-1133">Transmembrane helix</keyword>
<keyword evidence="4 5" id="KW-0472">Membrane</keyword>
<feature type="transmembrane region" description="Helical" evidence="5">
    <location>
        <begin position="344"/>
        <end position="365"/>
    </location>
</feature>
<sequence>MTALPNHRSTKAARVVEFFGDTRFVKALTLAILATGFLSFLIRSTLGWPGLIGIVSLLVVLAGLSFAGRWHELDWHGLLPISLLIFLAWCLITLVWSKYLPSTFNGLAYLFGYAFLGVYIAVVRDLIQIVRAVGDVLRVVLSVSLVLEIVSGVLLDVPIRFLGITGALPLGGPIQGVLGTRNALGFVALIAVVTFAIEFATRSIRRGTGIYSLAIAGVAVVLAGSPVTFGVTIVTGLATLILLGLRRAAPETRRGWHFILLALSLFALLLAFLLRGRILEVLSTRREFTYRLEIWRELWRLIELNPLEGWGWAGFWRPNVSPFFALDIIGNRSHTSALNAFVDVYFQTGLIGFVIFVGFVGLTFGRAWVLAASKKSIVFLWTALVLVVLIATSMAESFVLVEYGWLLLVICSVKAARDLSWRGRLRRADEPPPVVGTA</sequence>
<keyword evidence="8" id="KW-1185">Reference proteome</keyword>
<dbReference type="InterPro" id="IPR007016">
    <property type="entry name" value="O-antigen_ligase-rel_domated"/>
</dbReference>
<evidence type="ECO:0000256" key="4">
    <source>
        <dbReference type="ARBA" id="ARBA00023136"/>
    </source>
</evidence>
<feature type="transmembrane region" description="Helical" evidence="5">
    <location>
        <begin position="78"/>
        <end position="96"/>
    </location>
</feature>
<keyword evidence="7" id="KW-0436">Ligase</keyword>
<feature type="transmembrane region" description="Helical" evidence="5">
    <location>
        <begin position="255"/>
        <end position="276"/>
    </location>
</feature>
<feature type="transmembrane region" description="Helical" evidence="5">
    <location>
        <begin position="48"/>
        <end position="66"/>
    </location>
</feature>
<feature type="transmembrane region" description="Helical" evidence="5">
    <location>
        <begin position="213"/>
        <end position="243"/>
    </location>
</feature>
<proteinExistence type="predicted"/>
<organism evidence="7 8">
    <name type="scientific">Herbiconiux aconitum</name>
    <dbReference type="NCBI Taxonomy" id="2970913"/>
    <lineage>
        <taxon>Bacteria</taxon>
        <taxon>Bacillati</taxon>
        <taxon>Actinomycetota</taxon>
        <taxon>Actinomycetes</taxon>
        <taxon>Micrococcales</taxon>
        <taxon>Microbacteriaceae</taxon>
        <taxon>Herbiconiux</taxon>
    </lineage>
</organism>
<evidence type="ECO:0000256" key="1">
    <source>
        <dbReference type="ARBA" id="ARBA00004141"/>
    </source>
</evidence>
<evidence type="ECO:0000313" key="7">
    <source>
        <dbReference type="EMBL" id="MCS5716593.1"/>
    </source>
</evidence>
<feature type="transmembrane region" description="Helical" evidence="5">
    <location>
        <begin position="183"/>
        <end position="201"/>
    </location>
</feature>
<feature type="transmembrane region" description="Helical" evidence="5">
    <location>
        <begin position="377"/>
        <end position="394"/>
    </location>
</feature>
<evidence type="ECO:0000256" key="3">
    <source>
        <dbReference type="ARBA" id="ARBA00022989"/>
    </source>
</evidence>
<evidence type="ECO:0000313" key="8">
    <source>
        <dbReference type="Proteomes" id="UP001165584"/>
    </source>
</evidence>
<dbReference type="PANTHER" id="PTHR37422:SF21">
    <property type="entry name" value="EXOQ-LIKE PROTEIN"/>
    <property type="match status" value="1"/>
</dbReference>
<dbReference type="PANTHER" id="PTHR37422">
    <property type="entry name" value="TEICHURONIC ACID BIOSYNTHESIS PROTEIN TUAE"/>
    <property type="match status" value="1"/>
</dbReference>
<feature type="transmembrane region" description="Helical" evidence="5">
    <location>
        <begin position="24"/>
        <end position="42"/>
    </location>
</feature>
<evidence type="ECO:0000256" key="5">
    <source>
        <dbReference type="SAM" id="Phobius"/>
    </source>
</evidence>
<accession>A0ABT2GK46</accession>
<dbReference type="InterPro" id="IPR051533">
    <property type="entry name" value="WaaL-like"/>
</dbReference>
<feature type="transmembrane region" description="Helical" evidence="5">
    <location>
        <begin position="108"/>
        <end position="127"/>
    </location>
</feature>
<evidence type="ECO:0000259" key="6">
    <source>
        <dbReference type="Pfam" id="PF04932"/>
    </source>
</evidence>
<name>A0ABT2GK46_9MICO</name>
<comment type="subcellular location">
    <subcellularLocation>
        <location evidence="1">Membrane</location>
        <topology evidence="1">Multi-pass membrane protein</topology>
    </subcellularLocation>
</comment>
<comment type="caution">
    <text evidence="7">The sequence shown here is derived from an EMBL/GenBank/DDBJ whole genome shotgun (WGS) entry which is preliminary data.</text>
</comment>
<feature type="domain" description="O-antigen ligase-related" evidence="6">
    <location>
        <begin position="213"/>
        <end position="357"/>
    </location>
</feature>
<gene>
    <name evidence="7" type="ORF">N1027_00410</name>
</gene>
<keyword evidence="2 5" id="KW-0812">Transmembrane</keyword>
<dbReference type="EMBL" id="JANLCM010000001">
    <property type="protein sequence ID" value="MCS5716593.1"/>
    <property type="molecule type" value="Genomic_DNA"/>
</dbReference>
<dbReference type="Pfam" id="PF04932">
    <property type="entry name" value="Wzy_C"/>
    <property type="match status" value="1"/>
</dbReference>
<dbReference type="RefSeq" id="WP_259503799.1">
    <property type="nucleotide sequence ID" value="NZ_JANLCM010000001.1"/>
</dbReference>
<evidence type="ECO:0000256" key="2">
    <source>
        <dbReference type="ARBA" id="ARBA00022692"/>
    </source>
</evidence>
<dbReference type="Proteomes" id="UP001165584">
    <property type="component" value="Unassembled WGS sequence"/>
</dbReference>
<protein>
    <submittedName>
        <fullName evidence="7">O-antigen ligase family protein</fullName>
    </submittedName>
</protein>
<reference evidence="7" key="1">
    <citation type="submission" date="2022-08" db="EMBL/GenBank/DDBJ databases">
        <authorList>
            <person name="Deng Y."/>
            <person name="Han X.-F."/>
            <person name="Zhang Y.-Q."/>
        </authorList>
    </citation>
    <scope>NUCLEOTIDE SEQUENCE</scope>
    <source>
        <strain evidence="7">CPCC 205763</strain>
    </source>
</reference>